<dbReference type="SUPFAM" id="SSF55961">
    <property type="entry name" value="Bet v1-like"/>
    <property type="match status" value="1"/>
</dbReference>
<organism evidence="1 2">
    <name type="scientific">Phycicoccus elongatus Lp2</name>
    <dbReference type="NCBI Taxonomy" id="1193181"/>
    <lineage>
        <taxon>Bacteria</taxon>
        <taxon>Bacillati</taxon>
        <taxon>Actinomycetota</taxon>
        <taxon>Actinomycetes</taxon>
        <taxon>Micrococcales</taxon>
        <taxon>Intrasporangiaceae</taxon>
        <taxon>Phycicoccus</taxon>
    </lineage>
</organism>
<sequence length="163" mass="18408">MDGMSDERISASRVIPAPADRVLAVLRDPDGHVAIDSSGMLQSAEGERVEQEGDGFLVHMDREALGDYDLGRYDVTVRITAYRPDTQIEWRIESPRFDIGHRYGYRLRAVEGGTEVESYCDWSMIDEKWKPIFPVIDAKALKATLGILERAVLRGYPRPLAVR</sequence>
<dbReference type="Proteomes" id="UP000013167">
    <property type="component" value="Unassembled WGS sequence"/>
</dbReference>
<dbReference type="InterPro" id="IPR023393">
    <property type="entry name" value="START-like_dom_sf"/>
</dbReference>
<dbReference type="eggNOG" id="COG3832">
    <property type="taxonomic scope" value="Bacteria"/>
</dbReference>
<name>N0E197_9MICO</name>
<protein>
    <submittedName>
        <fullName evidence="1">Phospholipid-binding protein</fullName>
    </submittedName>
</protein>
<gene>
    <name evidence="1" type="ORF">BN10_230004</name>
</gene>
<evidence type="ECO:0000313" key="1">
    <source>
        <dbReference type="EMBL" id="CCH69561.1"/>
    </source>
</evidence>
<accession>N0E197</accession>
<dbReference type="InterPro" id="IPR019587">
    <property type="entry name" value="Polyketide_cyclase/dehydratase"/>
</dbReference>
<dbReference type="EMBL" id="CAIZ01000090">
    <property type="protein sequence ID" value="CCH69561.1"/>
    <property type="molecule type" value="Genomic_DNA"/>
</dbReference>
<evidence type="ECO:0000313" key="2">
    <source>
        <dbReference type="Proteomes" id="UP000013167"/>
    </source>
</evidence>
<dbReference type="STRING" id="1193181.BN10_230004"/>
<dbReference type="HOGENOM" id="CLU_112867_0_0_11"/>
<comment type="caution">
    <text evidence="1">The sequence shown here is derived from an EMBL/GenBank/DDBJ whole genome shotgun (WGS) entry which is preliminary data.</text>
</comment>
<dbReference type="Gene3D" id="3.30.530.20">
    <property type="match status" value="1"/>
</dbReference>
<dbReference type="AlphaFoldDB" id="N0E197"/>
<proteinExistence type="predicted"/>
<keyword evidence="2" id="KW-1185">Reference proteome</keyword>
<dbReference type="Pfam" id="PF10604">
    <property type="entry name" value="Polyketide_cyc2"/>
    <property type="match status" value="1"/>
</dbReference>
<reference evidence="1 2" key="1">
    <citation type="journal article" date="2013" name="ISME J.">
        <title>A metabolic model for members of the genus Tetrasphaera involved in enhanced biological phosphorus removal.</title>
        <authorList>
            <person name="Kristiansen R."/>
            <person name="Nguyen H.T.T."/>
            <person name="Saunders A.M."/>
            <person name="Nielsen J.L."/>
            <person name="Wimmer R."/>
            <person name="Le V.Q."/>
            <person name="McIlroy S.J."/>
            <person name="Petrovski S."/>
            <person name="Seviour R.J."/>
            <person name="Calteau A."/>
            <person name="Nielsen K.L."/>
            <person name="Nielsen P.H."/>
        </authorList>
    </citation>
    <scope>NUCLEOTIDE SEQUENCE [LARGE SCALE GENOMIC DNA]</scope>
    <source>
        <strain evidence="1 2">Lp2</strain>
    </source>
</reference>